<evidence type="ECO:0000313" key="4">
    <source>
        <dbReference type="Proteomes" id="UP000248330"/>
    </source>
</evidence>
<keyword evidence="1" id="KW-0175">Coiled coil</keyword>
<feature type="coiled-coil region" evidence="1">
    <location>
        <begin position="28"/>
        <end position="62"/>
    </location>
</feature>
<keyword evidence="2" id="KW-0732">Signal</keyword>
<dbReference type="RefSeq" id="WP_110263522.1">
    <property type="nucleotide sequence ID" value="NZ_CAKZQT010000007.1"/>
</dbReference>
<dbReference type="OrthoDB" id="7061932at2"/>
<evidence type="ECO:0000256" key="1">
    <source>
        <dbReference type="SAM" id="Coils"/>
    </source>
</evidence>
<feature type="signal peptide" evidence="2">
    <location>
        <begin position="1"/>
        <end position="24"/>
    </location>
</feature>
<gene>
    <name evidence="3" type="ORF">C8D93_101453</name>
</gene>
<keyword evidence="4" id="KW-1185">Reference proteome</keyword>
<sequence>MRLIRGRRAVRPLLVALFPLHAAAADQAADVAERAIRLDQTMQALKDEVIELTTEAQSIENTVLVPDHLRVSVYLRVDVAGLLLDEVSVAIDERDAESHRYDERDARALLSEQALQRVLRATVGEGAHRIRLNYRGHYADDGPEDPPVTGSYEAIFDKGDRETELEFTISRASRFGDELRTTMKQWRSLP</sequence>
<dbReference type="AlphaFoldDB" id="A0A318EJZ3"/>
<dbReference type="EMBL" id="QICN01000001">
    <property type="protein sequence ID" value="PXV71405.1"/>
    <property type="molecule type" value="Genomic_DNA"/>
</dbReference>
<evidence type="ECO:0000313" key="3">
    <source>
        <dbReference type="EMBL" id="PXV71405.1"/>
    </source>
</evidence>
<proteinExistence type="predicted"/>
<dbReference type="Proteomes" id="UP000248330">
    <property type="component" value="Unassembled WGS sequence"/>
</dbReference>
<feature type="chain" id="PRO_5016404983" evidence="2">
    <location>
        <begin position="25"/>
        <end position="190"/>
    </location>
</feature>
<reference evidence="3 4" key="1">
    <citation type="submission" date="2018-04" db="EMBL/GenBank/DDBJ databases">
        <title>Genomic Encyclopedia of Type Strains, Phase IV (KMG-IV): sequencing the most valuable type-strain genomes for metagenomic binning, comparative biology and taxonomic classification.</title>
        <authorList>
            <person name="Goeker M."/>
        </authorList>
    </citation>
    <scope>NUCLEOTIDE SEQUENCE [LARGE SCALE GENOMIC DNA]</scope>
    <source>
        <strain evidence="3 4">DSM 104150</strain>
    </source>
</reference>
<organism evidence="3 4">
    <name type="scientific">Sinimarinibacterium flocculans</name>
    <dbReference type="NCBI Taxonomy" id="985250"/>
    <lineage>
        <taxon>Bacteria</taxon>
        <taxon>Pseudomonadati</taxon>
        <taxon>Pseudomonadota</taxon>
        <taxon>Gammaproteobacteria</taxon>
        <taxon>Nevskiales</taxon>
        <taxon>Nevskiaceae</taxon>
        <taxon>Sinimarinibacterium</taxon>
    </lineage>
</organism>
<comment type="caution">
    <text evidence="3">The sequence shown here is derived from an EMBL/GenBank/DDBJ whole genome shotgun (WGS) entry which is preliminary data.</text>
</comment>
<accession>A0A318EJZ3</accession>
<name>A0A318EJZ3_9GAMM</name>
<evidence type="ECO:0000256" key="2">
    <source>
        <dbReference type="SAM" id="SignalP"/>
    </source>
</evidence>
<protein>
    <submittedName>
        <fullName evidence="3">Uncharacterized protein</fullName>
    </submittedName>
</protein>